<gene>
    <name evidence="2" type="ORF">FRUB_07190</name>
</gene>
<dbReference type="Pfam" id="PF07596">
    <property type="entry name" value="SBP_bac_10"/>
    <property type="match status" value="1"/>
</dbReference>
<evidence type="ECO:0000259" key="1">
    <source>
        <dbReference type="Pfam" id="PF07596"/>
    </source>
</evidence>
<organism evidence="2 3">
    <name type="scientific">Fimbriiglobus ruber</name>
    <dbReference type="NCBI Taxonomy" id="1908690"/>
    <lineage>
        <taxon>Bacteria</taxon>
        <taxon>Pseudomonadati</taxon>
        <taxon>Planctomycetota</taxon>
        <taxon>Planctomycetia</taxon>
        <taxon>Gemmatales</taxon>
        <taxon>Gemmataceae</taxon>
        <taxon>Fimbriiglobus</taxon>
    </lineage>
</organism>
<feature type="domain" description="DUF1559" evidence="1">
    <location>
        <begin position="64"/>
        <end position="265"/>
    </location>
</feature>
<comment type="caution">
    <text evidence="2">The sequence shown here is derived from an EMBL/GenBank/DDBJ whole genome shotgun (WGS) entry which is preliminary data.</text>
</comment>
<dbReference type="PANTHER" id="PTHR30093:SF2">
    <property type="entry name" value="TYPE II SECRETION SYSTEM PROTEIN H"/>
    <property type="match status" value="1"/>
</dbReference>
<sequence length="285" mass="29754">MALVVFGLFTLGVLLTFVSKNRANQDRVYCQNNLRIISQGVLEADLYLPPAAAAGVWAPALNLSIPAGTVPNPALPPEQRLSWIAPILPGFDQKRQDTLALEKALDLTLAWDAGPNHAVGQTTVLTLLCFANPATVGPDQPGVTQYVGAGGVGPDAASLKLTTDPLVPSKPPVAPPRAGCFRYDAKTPFVAIVDGTSNTILLGELSTDLGPWLQGGPSTVHTLDTVTGARPQIGAGGQFGGNHFQGANFAFADGSVRFLTERTNPKVLESLFTINGGTIDPVPGE</sequence>
<accession>A0A225D8Y3</accession>
<name>A0A225D8Y3_9BACT</name>
<dbReference type="EMBL" id="NIDE01000014">
    <property type="protein sequence ID" value="OWK38070.1"/>
    <property type="molecule type" value="Genomic_DNA"/>
</dbReference>
<dbReference type="Proteomes" id="UP000214646">
    <property type="component" value="Unassembled WGS sequence"/>
</dbReference>
<dbReference type="NCBIfam" id="TIGR04294">
    <property type="entry name" value="pre_pil_HX9DG"/>
    <property type="match status" value="1"/>
</dbReference>
<reference evidence="3" key="1">
    <citation type="submission" date="2017-06" db="EMBL/GenBank/DDBJ databases">
        <title>Genome analysis of Fimbriiglobus ruber SP5, the first member of the order Planctomycetales with confirmed chitinolytic capability.</title>
        <authorList>
            <person name="Ravin N.V."/>
            <person name="Rakitin A.L."/>
            <person name="Ivanova A.A."/>
            <person name="Beletsky A.V."/>
            <person name="Kulichevskaya I.S."/>
            <person name="Mardanov A.V."/>
            <person name="Dedysh S.N."/>
        </authorList>
    </citation>
    <scope>NUCLEOTIDE SEQUENCE [LARGE SCALE GENOMIC DNA]</scope>
    <source>
        <strain evidence="3">SP5</strain>
    </source>
</reference>
<dbReference type="AlphaFoldDB" id="A0A225D8Y3"/>
<proteinExistence type="predicted"/>
<dbReference type="PANTHER" id="PTHR30093">
    <property type="entry name" value="GENERAL SECRETION PATHWAY PROTEIN G"/>
    <property type="match status" value="1"/>
</dbReference>
<keyword evidence="3" id="KW-1185">Reference proteome</keyword>
<dbReference type="InterPro" id="IPR027558">
    <property type="entry name" value="Pre_pil_HX9DG_C"/>
</dbReference>
<dbReference type="InterPro" id="IPR011453">
    <property type="entry name" value="DUF1559"/>
</dbReference>
<evidence type="ECO:0000313" key="3">
    <source>
        <dbReference type="Proteomes" id="UP000214646"/>
    </source>
</evidence>
<protein>
    <recommendedName>
        <fullName evidence="1">DUF1559 domain-containing protein</fullName>
    </recommendedName>
</protein>
<evidence type="ECO:0000313" key="2">
    <source>
        <dbReference type="EMBL" id="OWK38070.1"/>
    </source>
</evidence>